<dbReference type="Pfam" id="PF07750">
    <property type="entry name" value="GcrA"/>
    <property type="match status" value="1"/>
</dbReference>
<dbReference type="AlphaFoldDB" id="A0A0R3L5D1"/>
<gene>
    <name evidence="1" type="ORF">CQ12_29475</name>
</gene>
<dbReference type="RefSeq" id="WP_057838691.1">
    <property type="nucleotide sequence ID" value="NZ_LLXZ01000171.1"/>
</dbReference>
<keyword evidence="2" id="KW-1185">Reference proteome</keyword>
<proteinExistence type="predicted"/>
<reference evidence="1 2" key="1">
    <citation type="submission" date="2014-03" db="EMBL/GenBank/DDBJ databases">
        <title>Bradyrhizobium valentinum sp. nov., isolated from effective nodules of Lupinus mariae-josephae, a lupine endemic of basic-lime soils in Eastern Spain.</title>
        <authorList>
            <person name="Duran D."/>
            <person name="Rey L."/>
            <person name="Navarro A."/>
            <person name="Busquets A."/>
            <person name="Imperial J."/>
            <person name="Ruiz-Argueso T."/>
        </authorList>
    </citation>
    <scope>NUCLEOTIDE SEQUENCE [LARGE SCALE GENOMIC DNA]</scope>
    <source>
        <strain evidence="1 2">PAC68</strain>
    </source>
</reference>
<comment type="caution">
    <text evidence="1">The sequence shown here is derived from an EMBL/GenBank/DDBJ whole genome shotgun (WGS) entry which is preliminary data.</text>
</comment>
<name>A0A0R3L5D1_9BRAD</name>
<evidence type="ECO:0000313" key="2">
    <source>
        <dbReference type="Proteomes" id="UP000050863"/>
    </source>
</evidence>
<dbReference type="OrthoDB" id="9798071at2"/>
<dbReference type="EMBL" id="LLXZ01000171">
    <property type="protein sequence ID" value="KRR00419.1"/>
    <property type="molecule type" value="Genomic_DNA"/>
</dbReference>
<dbReference type="Proteomes" id="UP000050863">
    <property type="component" value="Unassembled WGS sequence"/>
</dbReference>
<dbReference type="Gene3D" id="1.10.10.60">
    <property type="entry name" value="Homeodomain-like"/>
    <property type="match status" value="1"/>
</dbReference>
<sequence>MGWDANDVARLKELWTAGHSAGQIATRLGLSRNAVSAKLKRMGQKRGHKPPTANPRIVSVPKRKVAPLAACARPADKVVSRRKPVATKPAPAQPKEFTKRQLYAMLVDAVKNTGSR</sequence>
<organism evidence="1 2">
    <name type="scientific">Bradyrhizobium jicamae</name>
    <dbReference type="NCBI Taxonomy" id="280332"/>
    <lineage>
        <taxon>Bacteria</taxon>
        <taxon>Pseudomonadati</taxon>
        <taxon>Pseudomonadota</taxon>
        <taxon>Alphaproteobacteria</taxon>
        <taxon>Hyphomicrobiales</taxon>
        <taxon>Nitrobacteraceae</taxon>
        <taxon>Bradyrhizobium</taxon>
    </lineage>
</organism>
<protein>
    <submittedName>
        <fullName evidence="1">GcrA cell cycle regulator</fullName>
    </submittedName>
</protein>
<accession>A0A0R3L5D1</accession>
<dbReference type="STRING" id="280332.CQ12_29475"/>
<evidence type="ECO:0000313" key="1">
    <source>
        <dbReference type="EMBL" id="KRR00419.1"/>
    </source>
</evidence>
<dbReference type="InterPro" id="IPR011681">
    <property type="entry name" value="GcrA"/>
</dbReference>